<dbReference type="PANTHER" id="PTHR46517">
    <property type="entry name" value="FRUCTOSE-2,6-BISPHOSPHATASE TIGAR"/>
    <property type="match status" value="1"/>
</dbReference>
<feature type="binding site" evidence="3">
    <location>
        <position position="59"/>
    </location>
    <ligand>
        <name>substrate</name>
    </ligand>
</feature>
<protein>
    <submittedName>
        <fullName evidence="4">Phosphoglycerate mutase-like protein</fullName>
    </submittedName>
</protein>
<reference evidence="4 5" key="1">
    <citation type="journal article" date="2016" name="Mol. Biol. Evol.">
        <title>Comparative Genomics of Early-Diverging Mushroom-Forming Fungi Provides Insights into the Origins of Lignocellulose Decay Capabilities.</title>
        <authorList>
            <person name="Nagy L.G."/>
            <person name="Riley R."/>
            <person name="Tritt A."/>
            <person name="Adam C."/>
            <person name="Daum C."/>
            <person name="Floudas D."/>
            <person name="Sun H."/>
            <person name="Yadav J.S."/>
            <person name="Pangilinan J."/>
            <person name="Larsson K.H."/>
            <person name="Matsuura K."/>
            <person name="Barry K."/>
            <person name="Labutti K."/>
            <person name="Kuo R."/>
            <person name="Ohm R.A."/>
            <person name="Bhattacharya S.S."/>
            <person name="Shirouzu T."/>
            <person name="Yoshinaga Y."/>
            <person name="Martin F.M."/>
            <person name="Grigoriev I.V."/>
            <person name="Hibbett D.S."/>
        </authorList>
    </citation>
    <scope>NUCLEOTIDE SEQUENCE [LARGE SCALE GENOMIC DNA]</scope>
    <source>
        <strain evidence="4 5">HHB12029</strain>
    </source>
</reference>
<dbReference type="GO" id="GO:0045820">
    <property type="term" value="P:negative regulation of glycolytic process"/>
    <property type="evidence" value="ECO:0007669"/>
    <property type="project" value="TreeGrafter"/>
</dbReference>
<dbReference type="Gene3D" id="3.40.50.1240">
    <property type="entry name" value="Phosphoglycerate mutase-like"/>
    <property type="match status" value="1"/>
</dbReference>
<dbReference type="EMBL" id="KV425940">
    <property type="protein sequence ID" value="KZV96678.1"/>
    <property type="molecule type" value="Genomic_DNA"/>
</dbReference>
<evidence type="ECO:0000313" key="4">
    <source>
        <dbReference type="EMBL" id="KZV96678.1"/>
    </source>
</evidence>
<dbReference type="Pfam" id="PF00300">
    <property type="entry name" value="His_Phos_1"/>
    <property type="match status" value="1"/>
</dbReference>
<dbReference type="GO" id="GO:0005829">
    <property type="term" value="C:cytosol"/>
    <property type="evidence" value="ECO:0007669"/>
    <property type="project" value="TreeGrafter"/>
</dbReference>
<dbReference type="InterPro" id="IPR029033">
    <property type="entry name" value="His_PPase_superfam"/>
</dbReference>
<dbReference type="AlphaFoldDB" id="A0A165KQ25"/>
<dbReference type="FunCoup" id="A0A165KQ25">
    <property type="interactions" value="353"/>
</dbReference>
<dbReference type="SUPFAM" id="SSF53254">
    <property type="entry name" value="Phosphoglycerate mutase-like"/>
    <property type="match status" value="1"/>
</dbReference>
<proteinExistence type="predicted"/>
<dbReference type="Proteomes" id="UP000077266">
    <property type="component" value="Unassembled WGS sequence"/>
</dbReference>
<evidence type="ECO:0000256" key="3">
    <source>
        <dbReference type="PIRSR" id="PIRSR613078-2"/>
    </source>
</evidence>
<feature type="binding site" evidence="3">
    <location>
        <begin position="9"/>
        <end position="16"/>
    </location>
    <ligand>
        <name>substrate</name>
    </ligand>
</feature>
<feature type="active site" description="Tele-phosphohistidine intermediate" evidence="2">
    <location>
        <position position="10"/>
    </location>
</feature>
<sequence>MTVTIYFIRHGQSEDNLRPVWAGWKDAPLPDLGQRQAAALGAALSTTPFDAIFASDLKRAHSTARAVFDATKSYPKPPFTVTQGLREQYFGVAEGHAWVDSPSVPLDASKNIFPILYGRDEKFPEGESLNDLRARTVREVLEPLLMPIIWASRGKKGGDEEVRVACTSHGLCISELCAAIVSRVPEGERGNYPVTFAGLANTAWHCLRVGVKGEDTMSGDEKLDVNAPLTVEVVKLNDYAHLHTIATADAQPVETSKLREHLSGKSA</sequence>
<dbReference type="OrthoDB" id="354304at2759"/>
<evidence type="ECO:0000313" key="5">
    <source>
        <dbReference type="Proteomes" id="UP000077266"/>
    </source>
</evidence>
<dbReference type="InParanoid" id="A0A165KQ25"/>
<feature type="active site" description="Proton donor/acceptor" evidence="2">
    <location>
        <position position="87"/>
    </location>
</feature>
<dbReference type="SMART" id="SM00855">
    <property type="entry name" value="PGAM"/>
    <property type="match status" value="1"/>
</dbReference>
<keyword evidence="5" id="KW-1185">Reference proteome</keyword>
<dbReference type="GO" id="GO:0004331">
    <property type="term" value="F:fructose-2,6-bisphosphate 2-phosphatase activity"/>
    <property type="evidence" value="ECO:0007669"/>
    <property type="project" value="TreeGrafter"/>
</dbReference>
<evidence type="ECO:0000256" key="2">
    <source>
        <dbReference type="PIRSR" id="PIRSR613078-1"/>
    </source>
</evidence>
<evidence type="ECO:0000256" key="1">
    <source>
        <dbReference type="ARBA" id="ARBA00022801"/>
    </source>
</evidence>
<name>A0A165KQ25_EXIGL</name>
<organism evidence="4 5">
    <name type="scientific">Exidia glandulosa HHB12029</name>
    <dbReference type="NCBI Taxonomy" id="1314781"/>
    <lineage>
        <taxon>Eukaryota</taxon>
        <taxon>Fungi</taxon>
        <taxon>Dikarya</taxon>
        <taxon>Basidiomycota</taxon>
        <taxon>Agaricomycotina</taxon>
        <taxon>Agaricomycetes</taxon>
        <taxon>Auriculariales</taxon>
        <taxon>Exidiaceae</taxon>
        <taxon>Exidia</taxon>
    </lineage>
</organism>
<keyword evidence="1" id="KW-0378">Hydrolase</keyword>
<dbReference type="STRING" id="1314781.A0A165KQ25"/>
<dbReference type="InterPro" id="IPR051695">
    <property type="entry name" value="Phosphoglycerate_Mutase"/>
</dbReference>
<dbReference type="GO" id="GO:0043456">
    <property type="term" value="P:regulation of pentose-phosphate shunt"/>
    <property type="evidence" value="ECO:0007669"/>
    <property type="project" value="TreeGrafter"/>
</dbReference>
<dbReference type="InterPro" id="IPR013078">
    <property type="entry name" value="His_Pase_superF_clade-1"/>
</dbReference>
<dbReference type="CDD" id="cd07067">
    <property type="entry name" value="HP_PGM_like"/>
    <property type="match status" value="1"/>
</dbReference>
<accession>A0A165KQ25</accession>
<dbReference type="PANTHER" id="PTHR46517:SF1">
    <property type="entry name" value="FRUCTOSE-2,6-BISPHOSPHATASE TIGAR"/>
    <property type="match status" value="1"/>
</dbReference>
<gene>
    <name evidence="4" type="ORF">EXIGLDRAFT_732700</name>
</gene>